<evidence type="ECO:0000313" key="5">
    <source>
        <dbReference type="Proteomes" id="UP001427805"/>
    </source>
</evidence>
<accession>A0ABV0BDQ6</accession>
<keyword evidence="5" id="KW-1185">Reference proteome</keyword>
<dbReference type="Proteomes" id="UP001427805">
    <property type="component" value="Unassembled WGS sequence"/>
</dbReference>
<sequence>MHDRILRGLAVAALVGTSALQSGATLTSPAAQPPTAPQATPLDKDAFWALIDRSAADGAGSPTQLATLRAGLMRLSADQIVHFHRQFVAAMRDANRWELWGAAYVANGGASEDGFALFRCWLIAQGRATFDAVTADPDRLAERLPADSEGELEFYEIAHVAREAWAEKTGKSADEMPADASADAPTEPTGTPFSENPADLAKRYPRLWARFGER</sequence>
<organism evidence="4 5">
    <name type="scientific">Sphingomonas rustica</name>
    <dbReference type="NCBI Taxonomy" id="3103142"/>
    <lineage>
        <taxon>Bacteria</taxon>
        <taxon>Pseudomonadati</taxon>
        <taxon>Pseudomonadota</taxon>
        <taxon>Alphaproteobacteria</taxon>
        <taxon>Sphingomonadales</taxon>
        <taxon>Sphingomonadaceae</taxon>
        <taxon>Sphingomonas</taxon>
    </lineage>
</organism>
<reference evidence="4 5" key="1">
    <citation type="submission" date="2024-05" db="EMBL/GenBank/DDBJ databases">
        <title>Sphingomonas sp. HF-S3 16S ribosomal RNA gene Genome sequencing and assembly.</title>
        <authorList>
            <person name="Lee H."/>
        </authorList>
    </citation>
    <scope>NUCLEOTIDE SEQUENCE [LARGE SCALE GENOMIC DNA]</scope>
    <source>
        <strain evidence="4 5">HF-S3</strain>
    </source>
</reference>
<feature type="chain" id="PRO_5046828192" evidence="2">
    <location>
        <begin position="25"/>
        <end position="214"/>
    </location>
</feature>
<feature type="domain" description="DUF4240" evidence="3">
    <location>
        <begin position="43"/>
        <end position="166"/>
    </location>
</feature>
<dbReference type="Pfam" id="PF14024">
    <property type="entry name" value="DUF4240"/>
    <property type="match status" value="1"/>
</dbReference>
<evidence type="ECO:0000256" key="1">
    <source>
        <dbReference type="SAM" id="MobiDB-lite"/>
    </source>
</evidence>
<protein>
    <submittedName>
        <fullName evidence="4">DUF4240 domain-containing protein</fullName>
    </submittedName>
</protein>
<feature type="region of interest" description="Disordered" evidence="1">
    <location>
        <begin position="168"/>
        <end position="198"/>
    </location>
</feature>
<evidence type="ECO:0000313" key="4">
    <source>
        <dbReference type="EMBL" id="MEN3749644.1"/>
    </source>
</evidence>
<proteinExistence type="predicted"/>
<dbReference type="InterPro" id="IPR025334">
    <property type="entry name" value="DUF4240"/>
</dbReference>
<dbReference type="RefSeq" id="WP_346248689.1">
    <property type="nucleotide sequence ID" value="NZ_JBDIZK010000015.1"/>
</dbReference>
<dbReference type="EMBL" id="JBDIZK010000015">
    <property type="protein sequence ID" value="MEN3749644.1"/>
    <property type="molecule type" value="Genomic_DNA"/>
</dbReference>
<name>A0ABV0BDQ6_9SPHN</name>
<gene>
    <name evidence="4" type="ORF">TPR58_20895</name>
</gene>
<evidence type="ECO:0000256" key="2">
    <source>
        <dbReference type="SAM" id="SignalP"/>
    </source>
</evidence>
<keyword evidence="2" id="KW-0732">Signal</keyword>
<evidence type="ECO:0000259" key="3">
    <source>
        <dbReference type="Pfam" id="PF14024"/>
    </source>
</evidence>
<feature type="signal peptide" evidence="2">
    <location>
        <begin position="1"/>
        <end position="24"/>
    </location>
</feature>
<comment type="caution">
    <text evidence="4">The sequence shown here is derived from an EMBL/GenBank/DDBJ whole genome shotgun (WGS) entry which is preliminary data.</text>
</comment>